<protein>
    <recommendedName>
        <fullName evidence="8">Tetraspanin</fullName>
    </recommendedName>
</protein>
<dbReference type="GO" id="GO:0016020">
    <property type="term" value="C:membrane"/>
    <property type="evidence" value="ECO:0007669"/>
    <property type="project" value="UniProtKB-SubCell"/>
</dbReference>
<comment type="subcellular location">
    <subcellularLocation>
        <location evidence="1">Membrane</location>
        <topology evidence="1">Multi-pass membrane protein</topology>
    </subcellularLocation>
</comment>
<dbReference type="InterPro" id="IPR018499">
    <property type="entry name" value="Tetraspanin/Peripherin"/>
</dbReference>
<keyword evidence="2 5" id="KW-0812">Transmembrane</keyword>
<comment type="caution">
    <text evidence="6">The sequence shown here is derived from an EMBL/GenBank/DDBJ whole genome shotgun (WGS) entry which is preliminary data.</text>
</comment>
<feature type="transmembrane region" description="Helical" evidence="5">
    <location>
        <begin position="81"/>
        <end position="105"/>
    </location>
</feature>
<dbReference type="Proteomes" id="UP000193648">
    <property type="component" value="Unassembled WGS sequence"/>
</dbReference>
<dbReference type="RefSeq" id="XP_021880373.1">
    <property type="nucleotide sequence ID" value="XM_022030249.1"/>
</dbReference>
<dbReference type="EMBL" id="MCFF01000024">
    <property type="protein sequence ID" value="ORZ13024.1"/>
    <property type="molecule type" value="Genomic_DNA"/>
</dbReference>
<dbReference type="OrthoDB" id="2279611at2759"/>
<evidence type="ECO:0008006" key="8">
    <source>
        <dbReference type="Google" id="ProtNLM"/>
    </source>
</evidence>
<keyword evidence="4 5" id="KW-0472">Membrane</keyword>
<dbReference type="STRING" id="64571.A0A1Y2GP30"/>
<feature type="transmembrane region" description="Helical" evidence="5">
    <location>
        <begin position="182"/>
        <end position="204"/>
    </location>
</feature>
<evidence type="ECO:0000256" key="1">
    <source>
        <dbReference type="ARBA" id="ARBA00004141"/>
    </source>
</evidence>
<gene>
    <name evidence="6" type="ORF">BCR41DRAFT_423087</name>
</gene>
<reference evidence="6 7" key="1">
    <citation type="submission" date="2016-07" db="EMBL/GenBank/DDBJ databases">
        <title>Pervasive Adenine N6-methylation of Active Genes in Fungi.</title>
        <authorList>
            <consortium name="DOE Joint Genome Institute"/>
            <person name="Mondo S.J."/>
            <person name="Dannebaum R.O."/>
            <person name="Kuo R.C."/>
            <person name="Labutti K."/>
            <person name="Haridas S."/>
            <person name="Kuo A."/>
            <person name="Salamov A."/>
            <person name="Ahrendt S.R."/>
            <person name="Lipzen A."/>
            <person name="Sullivan W."/>
            <person name="Andreopoulos W.B."/>
            <person name="Clum A."/>
            <person name="Lindquist E."/>
            <person name="Daum C."/>
            <person name="Ramamoorthy G.K."/>
            <person name="Gryganskyi A."/>
            <person name="Culley D."/>
            <person name="Magnuson J.K."/>
            <person name="James T.Y."/>
            <person name="O'Malley M.A."/>
            <person name="Stajich J.E."/>
            <person name="Spatafora J.W."/>
            <person name="Visel A."/>
            <person name="Grigoriev I.V."/>
        </authorList>
    </citation>
    <scope>NUCLEOTIDE SEQUENCE [LARGE SCALE GENOMIC DNA]</scope>
    <source>
        <strain evidence="6 7">NRRL 3116</strain>
    </source>
</reference>
<dbReference type="InParanoid" id="A0A1Y2GP30"/>
<dbReference type="AlphaFoldDB" id="A0A1Y2GP30"/>
<accession>A0A1Y2GP30</accession>
<keyword evidence="7" id="KW-1185">Reference proteome</keyword>
<evidence type="ECO:0000256" key="4">
    <source>
        <dbReference type="ARBA" id="ARBA00023136"/>
    </source>
</evidence>
<evidence type="ECO:0000256" key="5">
    <source>
        <dbReference type="SAM" id="Phobius"/>
    </source>
</evidence>
<dbReference type="GeneID" id="33572091"/>
<keyword evidence="3 5" id="KW-1133">Transmembrane helix</keyword>
<proteinExistence type="predicted"/>
<dbReference type="Pfam" id="PF00335">
    <property type="entry name" value="Tetraspanin"/>
    <property type="match status" value="1"/>
</dbReference>
<evidence type="ECO:0000313" key="6">
    <source>
        <dbReference type="EMBL" id="ORZ13024.1"/>
    </source>
</evidence>
<organism evidence="6 7">
    <name type="scientific">Lobosporangium transversale</name>
    <dbReference type="NCBI Taxonomy" id="64571"/>
    <lineage>
        <taxon>Eukaryota</taxon>
        <taxon>Fungi</taxon>
        <taxon>Fungi incertae sedis</taxon>
        <taxon>Mucoromycota</taxon>
        <taxon>Mortierellomycotina</taxon>
        <taxon>Mortierellomycetes</taxon>
        <taxon>Mortierellales</taxon>
        <taxon>Mortierellaceae</taxon>
        <taxon>Lobosporangium</taxon>
    </lineage>
</organism>
<evidence type="ECO:0000256" key="2">
    <source>
        <dbReference type="ARBA" id="ARBA00022692"/>
    </source>
</evidence>
<evidence type="ECO:0000313" key="7">
    <source>
        <dbReference type="Proteomes" id="UP000193648"/>
    </source>
</evidence>
<evidence type="ECO:0000256" key="3">
    <source>
        <dbReference type="ARBA" id="ARBA00022989"/>
    </source>
</evidence>
<name>A0A1Y2GP30_9FUNG</name>
<feature type="transmembrane region" description="Helical" evidence="5">
    <location>
        <begin position="9"/>
        <end position="33"/>
    </location>
</feature>
<sequence>MANLQKQRYYFFAFLIIYMFTGIGALILGSTWLRQSADGAPRDAVISKTIEQTGTYLGGIVAATAIVGFIGGASPIKNKKYLLAFVVLMIMVMAAELGLGGVIWFKTLRMRSLFQTQWLTWPDGLKIAFQDMTSLKGYSQCCGYPQNENVVYSGACTKETVAIFPGCGEKVSAFADGYLRKLYTSLFAFTVVNVFCFISTVILIQTRNDEERYIRIGKKEGRTYTNVI</sequence>
<feature type="transmembrane region" description="Helical" evidence="5">
    <location>
        <begin position="53"/>
        <end position="74"/>
    </location>
</feature>